<feature type="compositionally biased region" description="Low complexity" evidence="1">
    <location>
        <begin position="10"/>
        <end position="30"/>
    </location>
</feature>
<feature type="region of interest" description="Disordered" evidence="1">
    <location>
        <begin position="1"/>
        <end position="89"/>
    </location>
</feature>
<evidence type="ECO:0000259" key="3">
    <source>
        <dbReference type="Pfam" id="PF25231"/>
    </source>
</evidence>
<gene>
    <name evidence="4" type="ORF">GALL_382310</name>
</gene>
<keyword evidence="2" id="KW-0812">Transmembrane</keyword>
<sequence length="407" mass="41700">MTTPTPEPTGGPSWTAPGAGPDPTGAPEPGWGVPPTQPGYLAPPTAVPATGQAPGYAPGFGPQTPPAPPGPAPYPQSGSPYPAGPGWGQWAPPAAQPGIVPLRPLTLMEILDGSFRAIRSNPAVMFGLSAVVVVVVITVSTVLGLYVTDLLSTYLPSLASELDPASAQALQSSITTSISTSMGSFVTSVAMMFAGPLLTGLLITSVSRSVLGQKLSMSEAWALTKGRRARLLGFALAIAGAELAVLALLVGLVVLVARTGSTAAAVLLGLASLVGYVVMALWLTVRTLLVPASLVLEGTSVRRGIARGWKLTYGSFWRLFGIYLLVVLMLTVLTGLLGVPASILTQFLAAMPNLSSVAVVVTAVSSAITETVTVSYLASVVALLYVDLRIRREGLDVELARAAGEAV</sequence>
<organism evidence="4">
    <name type="scientific">mine drainage metagenome</name>
    <dbReference type="NCBI Taxonomy" id="410659"/>
    <lineage>
        <taxon>unclassified sequences</taxon>
        <taxon>metagenomes</taxon>
        <taxon>ecological metagenomes</taxon>
    </lineage>
</organism>
<evidence type="ECO:0000313" key="4">
    <source>
        <dbReference type="EMBL" id="OIQ80019.1"/>
    </source>
</evidence>
<dbReference type="InterPro" id="IPR057169">
    <property type="entry name" value="DUF7847"/>
</dbReference>
<feature type="transmembrane region" description="Helical" evidence="2">
    <location>
        <begin position="263"/>
        <end position="296"/>
    </location>
</feature>
<feature type="transmembrane region" description="Helical" evidence="2">
    <location>
        <begin position="189"/>
        <end position="211"/>
    </location>
</feature>
<name>A0A1J5QR96_9ZZZZ</name>
<dbReference type="EMBL" id="MLJW01001121">
    <property type="protein sequence ID" value="OIQ80019.1"/>
    <property type="molecule type" value="Genomic_DNA"/>
</dbReference>
<feature type="compositionally biased region" description="Pro residues" evidence="1">
    <location>
        <begin position="63"/>
        <end position="74"/>
    </location>
</feature>
<protein>
    <recommendedName>
        <fullName evidence="3">DUF7847 domain-containing protein</fullName>
    </recommendedName>
</protein>
<proteinExistence type="predicted"/>
<accession>A0A1J5QR96</accession>
<feature type="domain" description="DUF7847" evidence="3">
    <location>
        <begin position="107"/>
        <end position="388"/>
    </location>
</feature>
<evidence type="ECO:0000256" key="1">
    <source>
        <dbReference type="SAM" id="MobiDB-lite"/>
    </source>
</evidence>
<feature type="transmembrane region" description="Helical" evidence="2">
    <location>
        <begin position="316"/>
        <end position="337"/>
    </location>
</feature>
<feature type="transmembrane region" description="Helical" evidence="2">
    <location>
        <begin position="231"/>
        <end position="257"/>
    </location>
</feature>
<feature type="transmembrane region" description="Helical" evidence="2">
    <location>
        <begin position="357"/>
        <end position="386"/>
    </location>
</feature>
<reference evidence="4" key="1">
    <citation type="submission" date="2016-10" db="EMBL/GenBank/DDBJ databases">
        <title>Sequence of Gallionella enrichment culture.</title>
        <authorList>
            <person name="Poehlein A."/>
            <person name="Muehling M."/>
            <person name="Daniel R."/>
        </authorList>
    </citation>
    <scope>NUCLEOTIDE SEQUENCE</scope>
</reference>
<dbReference type="Pfam" id="PF25231">
    <property type="entry name" value="DUF7847"/>
    <property type="match status" value="1"/>
</dbReference>
<keyword evidence="2" id="KW-1133">Transmembrane helix</keyword>
<keyword evidence="2" id="KW-0472">Membrane</keyword>
<feature type="transmembrane region" description="Helical" evidence="2">
    <location>
        <begin position="123"/>
        <end position="147"/>
    </location>
</feature>
<comment type="caution">
    <text evidence="4">The sequence shown here is derived from an EMBL/GenBank/DDBJ whole genome shotgun (WGS) entry which is preliminary data.</text>
</comment>
<evidence type="ECO:0000256" key="2">
    <source>
        <dbReference type="SAM" id="Phobius"/>
    </source>
</evidence>
<dbReference type="AlphaFoldDB" id="A0A1J5QR96"/>